<evidence type="ECO:0000313" key="2">
    <source>
        <dbReference type="Proteomes" id="UP001472677"/>
    </source>
</evidence>
<reference evidence="1 2" key="1">
    <citation type="journal article" date="2024" name="G3 (Bethesda)">
        <title>Genome assembly of Hibiscus sabdariffa L. provides insights into metabolisms of medicinal natural products.</title>
        <authorList>
            <person name="Kim T."/>
        </authorList>
    </citation>
    <scope>NUCLEOTIDE SEQUENCE [LARGE SCALE GENOMIC DNA]</scope>
    <source>
        <strain evidence="1">TK-2024</strain>
        <tissue evidence="1">Old leaves</tissue>
    </source>
</reference>
<gene>
    <name evidence="1" type="ORF">V6N12_067703</name>
</gene>
<keyword evidence="2" id="KW-1185">Reference proteome</keyword>
<evidence type="ECO:0000313" key="1">
    <source>
        <dbReference type="EMBL" id="KAK8503027.1"/>
    </source>
</evidence>
<protein>
    <submittedName>
        <fullName evidence="1">Uncharacterized protein</fullName>
    </submittedName>
</protein>
<accession>A0ABR2B7U6</accession>
<name>A0ABR2B7U6_9ROSI</name>
<comment type="caution">
    <text evidence="1">The sequence shown here is derived from an EMBL/GenBank/DDBJ whole genome shotgun (WGS) entry which is preliminary data.</text>
</comment>
<dbReference type="Proteomes" id="UP001472677">
    <property type="component" value="Unassembled WGS sequence"/>
</dbReference>
<proteinExistence type="predicted"/>
<dbReference type="EMBL" id="JBBPBM010000157">
    <property type="protein sequence ID" value="KAK8503027.1"/>
    <property type="molecule type" value="Genomic_DNA"/>
</dbReference>
<sequence length="114" mass="13431">MGFLWPSQESTPTIVQRAMTAIFRWWWRTKSATDSGGRWRYKRRLGFEFERELKVLFVGGINEWWRLKGFTPFVIIEPGNPVYVLSPKMTHFICQEWSIAHAQAQLRRGVGSLI</sequence>
<organism evidence="1 2">
    <name type="scientific">Hibiscus sabdariffa</name>
    <name type="common">roselle</name>
    <dbReference type="NCBI Taxonomy" id="183260"/>
    <lineage>
        <taxon>Eukaryota</taxon>
        <taxon>Viridiplantae</taxon>
        <taxon>Streptophyta</taxon>
        <taxon>Embryophyta</taxon>
        <taxon>Tracheophyta</taxon>
        <taxon>Spermatophyta</taxon>
        <taxon>Magnoliopsida</taxon>
        <taxon>eudicotyledons</taxon>
        <taxon>Gunneridae</taxon>
        <taxon>Pentapetalae</taxon>
        <taxon>rosids</taxon>
        <taxon>malvids</taxon>
        <taxon>Malvales</taxon>
        <taxon>Malvaceae</taxon>
        <taxon>Malvoideae</taxon>
        <taxon>Hibiscus</taxon>
    </lineage>
</organism>